<dbReference type="GO" id="GO:0043022">
    <property type="term" value="F:ribosome binding"/>
    <property type="evidence" value="ECO:0007669"/>
    <property type="project" value="TreeGrafter"/>
</dbReference>
<dbReference type="InterPro" id="IPR012340">
    <property type="entry name" value="NA-bd_OB-fold"/>
</dbReference>
<dbReference type="SUPFAM" id="SSF50249">
    <property type="entry name" value="Nucleic acid-binding proteins"/>
    <property type="match status" value="1"/>
</dbReference>
<dbReference type="PANTHER" id="PTHR10602:SF0">
    <property type="entry name" value="EUKARYOTIC TRANSLATION INITIATION FACTOR 2 SUBUNIT 1"/>
    <property type="match status" value="1"/>
</dbReference>
<reference evidence="5" key="1">
    <citation type="journal article" date="2020" name="mSystems">
        <title>Genome- and Community-Level Interaction Insights into Carbon Utilization and Element Cycling Functions of Hydrothermarchaeota in Hydrothermal Sediment.</title>
        <authorList>
            <person name="Zhou Z."/>
            <person name="Liu Y."/>
            <person name="Xu W."/>
            <person name="Pan J."/>
            <person name="Luo Z.H."/>
            <person name="Li M."/>
        </authorList>
    </citation>
    <scope>NUCLEOTIDE SEQUENCE [LARGE SCALE GENOMIC DNA]</scope>
    <source>
        <strain evidence="5">SpSt-721</strain>
    </source>
</reference>
<dbReference type="InterPro" id="IPR003029">
    <property type="entry name" value="S1_domain"/>
</dbReference>
<dbReference type="EMBL" id="DTET01000089">
    <property type="protein sequence ID" value="HGV66519.1"/>
    <property type="molecule type" value="Genomic_DNA"/>
</dbReference>
<name>A0A7J3QDQ9_9CREN</name>
<dbReference type="FunFam" id="2.40.50.140:FF:000015">
    <property type="entry name" value="Eukaryotic translation initiation factor 2 subunit alpha"/>
    <property type="match status" value="1"/>
</dbReference>
<dbReference type="Pfam" id="PF07541">
    <property type="entry name" value="EIF_2_alpha"/>
    <property type="match status" value="1"/>
</dbReference>
<dbReference type="GO" id="GO:0003743">
    <property type="term" value="F:translation initiation factor activity"/>
    <property type="evidence" value="ECO:0007669"/>
    <property type="project" value="UniProtKB-KW"/>
</dbReference>
<evidence type="ECO:0000256" key="2">
    <source>
        <dbReference type="ARBA" id="ARBA00022540"/>
    </source>
</evidence>
<keyword evidence="2 5" id="KW-0396">Initiation factor</keyword>
<dbReference type="SMART" id="SM00316">
    <property type="entry name" value="S1"/>
    <property type="match status" value="1"/>
</dbReference>
<dbReference type="SUPFAM" id="SSF116742">
    <property type="entry name" value="eIF2alpha middle domain-like"/>
    <property type="match status" value="1"/>
</dbReference>
<dbReference type="InterPro" id="IPR024055">
    <property type="entry name" value="TIF2_asu_C"/>
</dbReference>
<dbReference type="InterPro" id="IPR011488">
    <property type="entry name" value="TIF_2_asu"/>
</dbReference>
<dbReference type="GO" id="GO:0003723">
    <property type="term" value="F:RNA binding"/>
    <property type="evidence" value="ECO:0007669"/>
    <property type="project" value="InterPro"/>
</dbReference>
<dbReference type="Gene3D" id="2.40.50.140">
    <property type="entry name" value="Nucleic acid-binding proteins"/>
    <property type="match status" value="1"/>
</dbReference>
<evidence type="ECO:0000256" key="3">
    <source>
        <dbReference type="ARBA" id="ARBA00022917"/>
    </source>
</evidence>
<dbReference type="PANTHER" id="PTHR10602">
    <property type="entry name" value="EUKARYOTIC TRANSLATION INITIATION FACTOR 2 SUBUNIT 1"/>
    <property type="match status" value="1"/>
</dbReference>
<dbReference type="Gene3D" id="1.10.150.190">
    <property type="entry name" value="Translation initiation factor 2, subunit 1, domain 2"/>
    <property type="match status" value="1"/>
</dbReference>
<accession>A0A7J3QDQ9</accession>
<gene>
    <name evidence="5" type="ORF">ENV02_01725</name>
</gene>
<dbReference type="Gene3D" id="3.30.70.1130">
    <property type="entry name" value="EIF_2_alpha"/>
    <property type="match status" value="1"/>
</dbReference>
<dbReference type="AlphaFoldDB" id="A0A7J3QDQ9"/>
<dbReference type="Pfam" id="PF00575">
    <property type="entry name" value="S1"/>
    <property type="match status" value="1"/>
</dbReference>
<dbReference type="SUPFAM" id="SSF110993">
    <property type="entry name" value="eIF-2-alpha, C-terminal domain"/>
    <property type="match status" value="1"/>
</dbReference>
<feature type="domain" description="S1 motif" evidence="4">
    <location>
        <begin position="19"/>
        <end position="92"/>
    </location>
</feature>
<evidence type="ECO:0000256" key="1">
    <source>
        <dbReference type="ARBA" id="ARBA00007223"/>
    </source>
</evidence>
<dbReference type="InterPro" id="IPR024054">
    <property type="entry name" value="TIF2_asu_middle_sf"/>
</dbReference>
<dbReference type="CDD" id="cd04452">
    <property type="entry name" value="S1_IF2_alpha"/>
    <property type="match status" value="1"/>
</dbReference>
<keyword evidence="3" id="KW-0648">Protein biosynthesis</keyword>
<organism evidence="5">
    <name type="scientific">Ignisphaera aggregans</name>
    <dbReference type="NCBI Taxonomy" id="334771"/>
    <lineage>
        <taxon>Archaea</taxon>
        <taxon>Thermoproteota</taxon>
        <taxon>Thermoprotei</taxon>
        <taxon>Desulfurococcales</taxon>
        <taxon>Desulfurococcaceae</taxon>
        <taxon>Ignisphaera</taxon>
    </lineage>
</organism>
<evidence type="ECO:0000313" key="5">
    <source>
        <dbReference type="EMBL" id="HGV66519.1"/>
    </source>
</evidence>
<comment type="similarity">
    <text evidence="1">Belongs to the eIF-2-alpha family.</text>
</comment>
<dbReference type="PROSITE" id="PS50126">
    <property type="entry name" value="S1"/>
    <property type="match status" value="1"/>
</dbReference>
<sequence length="277" mass="32374">MSELTMSIPFRKHSIPDVGELVVAQVKKVFDYGAYADLLEYENLEAFIPWSEVSTRYVKDIRDVIKENQVVVGKVIRVEKKPGKIQVDISIKRVLEGEKRIKMLRWKRIQRAQKIIEIATKNLNRRLDEAYRYVWINLEKEIDPLSVLEETVLKGPEILIQRGVPEEWANAIFNEAQRHISIKTIKIRALAEIVCYKSDGIEKIKKILTDISNMNYGNNIKVTVYTIGAPRYRIEIETLDYKIAEEVYNKINRYIEEQAKILGIDRFKLVHEELEKG</sequence>
<dbReference type="InterPro" id="IPR044126">
    <property type="entry name" value="S1_IF2_alpha"/>
</dbReference>
<evidence type="ECO:0000259" key="4">
    <source>
        <dbReference type="PROSITE" id="PS50126"/>
    </source>
</evidence>
<proteinExistence type="inferred from homology"/>
<protein>
    <submittedName>
        <fullName evidence="5">Translation initiation factor IF-2 subunit alpha</fullName>
    </submittedName>
</protein>
<dbReference type="NCBIfam" id="NF003062">
    <property type="entry name" value="PRK03987.1-1"/>
    <property type="match status" value="1"/>
</dbReference>
<comment type="caution">
    <text evidence="5">The sequence shown here is derived from an EMBL/GenBank/DDBJ whole genome shotgun (WGS) entry which is preliminary data.</text>
</comment>